<dbReference type="InterPro" id="IPR017441">
    <property type="entry name" value="Protein_kinase_ATP_BS"/>
</dbReference>
<dbReference type="InterPro" id="IPR011009">
    <property type="entry name" value="Kinase-like_dom_sf"/>
</dbReference>
<keyword evidence="16" id="KW-0829">Tyrosine-protein kinase</keyword>
<dbReference type="FunFam" id="2.60.40.10:FF:000045">
    <property type="entry name" value="Ephrin type-A receptor 5"/>
    <property type="match status" value="1"/>
</dbReference>
<reference evidence="29" key="2">
    <citation type="submission" date="2025-08" db="UniProtKB">
        <authorList>
            <consortium name="Ensembl"/>
        </authorList>
    </citation>
    <scope>IDENTIFICATION</scope>
</reference>
<evidence type="ECO:0000256" key="16">
    <source>
        <dbReference type="ARBA" id="ARBA00023137"/>
    </source>
</evidence>
<evidence type="ECO:0000256" key="12">
    <source>
        <dbReference type="ARBA" id="ARBA00022777"/>
    </source>
</evidence>
<dbReference type="FunFam" id="1.10.510.10:FF:000019">
    <property type="entry name" value="Ephrin type-A receptor 5"/>
    <property type="match status" value="1"/>
</dbReference>
<dbReference type="SUPFAM" id="SSF47769">
    <property type="entry name" value="SAM/Pointed domain"/>
    <property type="match status" value="1"/>
</dbReference>
<dbReference type="FunFam" id="2.60.120.260:FF:000001">
    <property type="entry name" value="Ephrin type-A receptor 7"/>
    <property type="match status" value="1"/>
</dbReference>
<dbReference type="PANTHER" id="PTHR46877">
    <property type="entry name" value="EPH RECEPTOR A5"/>
    <property type="match status" value="1"/>
</dbReference>
<dbReference type="EC" id="2.7.10.1" evidence="3"/>
<evidence type="ECO:0000256" key="14">
    <source>
        <dbReference type="ARBA" id="ARBA00022989"/>
    </source>
</evidence>
<dbReference type="SUPFAM" id="SSF49785">
    <property type="entry name" value="Galactose-binding domain-like"/>
    <property type="match status" value="1"/>
</dbReference>
<dbReference type="PROSITE" id="PS00109">
    <property type="entry name" value="PROTEIN_KINASE_TYR"/>
    <property type="match status" value="1"/>
</dbReference>
<evidence type="ECO:0000256" key="13">
    <source>
        <dbReference type="ARBA" id="ARBA00022840"/>
    </source>
</evidence>
<keyword evidence="15 24" id="KW-0472">Membrane</keyword>
<dbReference type="PROSITE" id="PS00790">
    <property type="entry name" value="RECEPTOR_TYR_KIN_V_1"/>
    <property type="match status" value="1"/>
</dbReference>
<keyword evidence="7 24" id="KW-0812">Transmembrane</keyword>
<feature type="disulfide bond" evidence="22">
    <location>
        <begin position="49"/>
        <end position="59"/>
    </location>
</feature>
<evidence type="ECO:0000256" key="4">
    <source>
        <dbReference type="ARBA" id="ARBA00022475"/>
    </source>
</evidence>
<dbReference type="SUPFAM" id="SSF57184">
    <property type="entry name" value="Growth factor receptor domain"/>
    <property type="match status" value="1"/>
</dbReference>
<dbReference type="PROSITE" id="PS50853">
    <property type="entry name" value="FN3"/>
    <property type="match status" value="2"/>
</dbReference>
<evidence type="ECO:0000313" key="29">
    <source>
        <dbReference type="Ensembl" id="ENSGWIP00000040033.1"/>
    </source>
</evidence>
<dbReference type="PRINTS" id="PR00109">
    <property type="entry name" value="TYRKINASE"/>
</dbReference>
<evidence type="ECO:0000256" key="20">
    <source>
        <dbReference type="PIRSR" id="PIRSR000666-1"/>
    </source>
</evidence>
<keyword evidence="5" id="KW-0597">Phosphoprotein</keyword>
<dbReference type="InterPro" id="IPR027936">
    <property type="entry name" value="Eph_TM"/>
</dbReference>
<dbReference type="Ensembl" id="ENSGWIT00000043509.1">
    <property type="protein sequence ID" value="ENSGWIP00000040033.1"/>
    <property type="gene ID" value="ENSGWIG00000019096.1"/>
</dbReference>
<keyword evidence="6" id="KW-0808">Transferase</keyword>
<dbReference type="InterPro" id="IPR000719">
    <property type="entry name" value="Prot_kinase_dom"/>
</dbReference>
<evidence type="ECO:0000256" key="6">
    <source>
        <dbReference type="ARBA" id="ARBA00022679"/>
    </source>
</evidence>
<evidence type="ECO:0000259" key="26">
    <source>
        <dbReference type="PROSITE" id="PS50105"/>
    </source>
</evidence>
<dbReference type="Pfam" id="PF01404">
    <property type="entry name" value="Ephrin_lbd"/>
    <property type="match status" value="1"/>
</dbReference>
<dbReference type="InterPro" id="IPR003961">
    <property type="entry name" value="FN3_dom"/>
</dbReference>
<dbReference type="SMART" id="SM01411">
    <property type="entry name" value="Ephrin_rec_like"/>
    <property type="match status" value="1"/>
</dbReference>
<keyword evidence="30" id="KW-1185">Reference proteome</keyword>
<dbReference type="GO" id="GO:0030425">
    <property type="term" value="C:dendrite"/>
    <property type="evidence" value="ECO:0007669"/>
    <property type="project" value="TreeGrafter"/>
</dbReference>
<evidence type="ECO:0000259" key="28">
    <source>
        <dbReference type="PROSITE" id="PS51550"/>
    </source>
</evidence>
<keyword evidence="8" id="KW-0732">Signal</keyword>
<evidence type="ECO:0000256" key="18">
    <source>
        <dbReference type="ARBA" id="ARBA00023180"/>
    </source>
</evidence>
<evidence type="ECO:0000256" key="7">
    <source>
        <dbReference type="ARBA" id="ARBA00022692"/>
    </source>
</evidence>
<proteinExistence type="predicted"/>
<evidence type="ECO:0000256" key="3">
    <source>
        <dbReference type="ARBA" id="ARBA00011902"/>
    </source>
</evidence>
<dbReference type="Pfam" id="PF14575">
    <property type="entry name" value="EphA2_TM"/>
    <property type="match status" value="1"/>
</dbReference>
<dbReference type="InterPro" id="IPR013761">
    <property type="entry name" value="SAM/pointed_sf"/>
</dbReference>
<evidence type="ECO:0000256" key="5">
    <source>
        <dbReference type="ARBA" id="ARBA00022553"/>
    </source>
</evidence>
<keyword evidence="10 21" id="KW-0547">Nucleotide-binding</keyword>
<keyword evidence="14 24" id="KW-1133">Transmembrane helix</keyword>
<dbReference type="Gene3D" id="1.10.510.10">
    <property type="entry name" value="Transferase(Phosphotransferase) domain 1"/>
    <property type="match status" value="1"/>
</dbReference>
<keyword evidence="9" id="KW-0677">Repeat</keyword>
<dbReference type="PRINTS" id="PR00014">
    <property type="entry name" value="FNTYPEIII"/>
</dbReference>
<evidence type="ECO:0000256" key="19">
    <source>
        <dbReference type="ARBA" id="ARBA00051243"/>
    </source>
</evidence>
<dbReference type="InterPro" id="IPR001660">
    <property type="entry name" value="SAM"/>
</dbReference>
<dbReference type="FunFam" id="2.60.40.1770:FF:000001">
    <property type="entry name" value="Ephrin type-A receptor 5"/>
    <property type="match status" value="1"/>
</dbReference>
<gene>
    <name evidence="29" type="primary">LOC114478994</name>
</gene>
<dbReference type="PROSITE" id="PS51550">
    <property type="entry name" value="EPH_LBD"/>
    <property type="match status" value="1"/>
</dbReference>
<reference evidence="29" key="1">
    <citation type="submission" date="2020-06" db="EMBL/GenBank/DDBJ databases">
        <authorList>
            <consortium name="Wellcome Sanger Institute Data Sharing"/>
        </authorList>
    </citation>
    <scope>NUCLEOTIDE SEQUENCE [LARGE SCALE GENOMIC DNA]</scope>
</reference>
<keyword evidence="4" id="KW-1003">Cell membrane</keyword>
<dbReference type="PANTHER" id="PTHR46877:SF18">
    <property type="entry name" value="EPHRIN TYPE-A RECEPTOR 4"/>
    <property type="match status" value="1"/>
</dbReference>
<dbReference type="PROSITE" id="PS00107">
    <property type="entry name" value="PROTEIN_KINASE_ATP"/>
    <property type="match status" value="1"/>
</dbReference>
<dbReference type="SMART" id="SM00615">
    <property type="entry name" value="EPH_lbd"/>
    <property type="match status" value="1"/>
</dbReference>
<evidence type="ECO:0000256" key="10">
    <source>
        <dbReference type="ARBA" id="ARBA00022741"/>
    </source>
</evidence>
<dbReference type="GO" id="GO:0007411">
    <property type="term" value="P:axon guidance"/>
    <property type="evidence" value="ECO:0007669"/>
    <property type="project" value="TreeGrafter"/>
</dbReference>
<evidence type="ECO:0000256" key="21">
    <source>
        <dbReference type="PIRSR" id="PIRSR000666-2"/>
    </source>
</evidence>
<feature type="binding site" evidence="21">
    <location>
        <begin position="574"/>
        <end position="582"/>
    </location>
    <ligand>
        <name>ATP</name>
        <dbReference type="ChEBI" id="CHEBI:30616"/>
    </ligand>
</feature>
<dbReference type="InterPro" id="IPR008979">
    <property type="entry name" value="Galactose-bd-like_sf"/>
</dbReference>
<name>A0A8C5NA16_GOUWI</name>
<feature type="domain" description="Fibronectin type-III" evidence="27">
    <location>
        <begin position="269"/>
        <end position="386"/>
    </location>
</feature>
<evidence type="ECO:0000256" key="24">
    <source>
        <dbReference type="SAM" id="Phobius"/>
    </source>
</evidence>
<dbReference type="PROSITE" id="PS00791">
    <property type="entry name" value="RECEPTOR_TYR_KIN_V_2"/>
    <property type="match status" value="1"/>
</dbReference>
<dbReference type="Pfam" id="PF07714">
    <property type="entry name" value="PK_Tyr_Ser-Thr"/>
    <property type="match status" value="1"/>
</dbReference>
<feature type="disulfide bond" evidence="22">
    <location>
        <begin position="14"/>
        <end position="132"/>
    </location>
</feature>
<dbReference type="GO" id="GO:0005886">
    <property type="term" value="C:plasma membrane"/>
    <property type="evidence" value="ECO:0007669"/>
    <property type="project" value="UniProtKB-SubCell"/>
</dbReference>
<dbReference type="InterPro" id="IPR008266">
    <property type="entry name" value="Tyr_kinase_AS"/>
</dbReference>
<dbReference type="InterPro" id="IPR001426">
    <property type="entry name" value="Tyr_kinase_rcpt_V_CS"/>
</dbReference>
<dbReference type="Gene3D" id="2.60.40.10">
    <property type="entry name" value="Immunoglobulins"/>
    <property type="match status" value="2"/>
</dbReference>
<dbReference type="GO" id="GO:0005524">
    <property type="term" value="F:ATP binding"/>
    <property type="evidence" value="ECO:0007669"/>
    <property type="project" value="UniProtKB-UniRule"/>
</dbReference>
<dbReference type="AlphaFoldDB" id="A0A8C5NA16"/>
<organism evidence="29 30">
    <name type="scientific">Gouania willdenowi</name>
    <name type="common">Blunt-snouted clingfish</name>
    <name type="synonym">Lepadogaster willdenowi</name>
    <dbReference type="NCBI Taxonomy" id="441366"/>
    <lineage>
        <taxon>Eukaryota</taxon>
        <taxon>Metazoa</taxon>
        <taxon>Chordata</taxon>
        <taxon>Craniata</taxon>
        <taxon>Vertebrata</taxon>
        <taxon>Euteleostomi</taxon>
        <taxon>Actinopterygii</taxon>
        <taxon>Neopterygii</taxon>
        <taxon>Teleostei</taxon>
        <taxon>Neoteleostei</taxon>
        <taxon>Acanthomorphata</taxon>
        <taxon>Ovalentaria</taxon>
        <taxon>Blenniimorphae</taxon>
        <taxon>Blenniiformes</taxon>
        <taxon>Gobiesocoidei</taxon>
        <taxon>Gobiesocidae</taxon>
        <taxon>Gobiesocinae</taxon>
        <taxon>Gouania</taxon>
    </lineage>
</organism>
<feature type="domain" description="Eph LBD" evidence="28">
    <location>
        <begin position="1"/>
        <end position="150"/>
    </location>
</feature>
<evidence type="ECO:0000256" key="2">
    <source>
        <dbReference type="ARBA" id="ARBA00004412"/>
    </source>
</evidence>
<dbReference type="InterPro" id="IPR009030">
    <property type="entry name" value="Growth_fac_rcpt_cys_sf"/>
</dbReference>
<dbReference type="FunFam" id="2.60.40.10:FF:000059">
    <property type="entry name" value="Ephrin type-A receptor 6"/>
    <property type="match status" value="1"/>
</dbReference>
<dbReference type="InterPro" id="IPR050449">
    <property type="entry name" value="Ephrin_rcpt_TKs"/>
</dbReference>
<dbReference type="FunFam" id="2.10.50.10:FF:000001">
    <property type="entry name" value="Ephrin type-A receptor 5"/>
    <property type="match status" value="1"/>
</dbReference>
<evidence type="ECO:0000256" key="1">
    <source>
        <dbReference type="ARBA" id="ARBA00004251"/>
    </source>
</evidence>
<dbReference type="Pfam" id="PF25599">
    <property type="entry name" value="Ephrin_CRD"/>
    <property type="match status" value="1"/>
</dbReference>
<dbReference type="InterPro" id="IPR013783">
    <property type="entry name" value="Ig-like_fold"/>
</dbReference>
<keyword evidence="17" id="KW-0675">Receptor</keyword>
<dbReference type="SMART" id="SM00219">
    <property type="entry name" value="TyrKc"/>
    <property type="match status" value="1"/>
</dbReference>
<dbReference type="Proteomes" id="UP000694680">
    <property type="component" value="Chromosome 17"/>
</dbReference>
<dbReference type="CDD" id="cd00063">
    <property type="entry name" value="FN3"/>
    <property type="match status" value="2"/>
</dbReference>
<dbReference type="InterPro" id="IPR036116">
    <property type="entry name" value="FN3_sf"/>
</dbReference>
<evidence type="ECO:0000256" key="11">
    <source>
        <dbReference type="ARBA" id="ARBA00022753"/>
    </source>
</evidence>
<feature type="active site" description="Proton acceptor" evidence="20">
    <location>
        <position position="693"/>
    </location>
</feature>
<keyword evidence="22" id="KW-1015">Disulfide bond</keyword>
<dbReference type="SUPFAM" id="SSF56112">
    <property type="entry name" value="Protein kinase-like (PK-like)"/>
    <property type="match status" value="1"/>
</dbReference>
<keyword evidence="18" id="KW-0325">Glycoprotein</keyword>
<dbReference type="SUPFAM" id="SSF49265">
    <property type="entry name" value="Fibronectin type III"/>
    <property type="match status" value="1"/>
</dbReference>
<evidence type="ECO:0000313" key="30">
    <source>
        <dbReference type="Proteomes" id="UP000694680"/>
    </source>
</evidence>
<dbReference type="PIRSF" id="PIRSF000666">
    <property type="entry name" value="TyrPK_ephrin_receptor"/>
    <property type="match status" value="1"/>
</dbReference>
<feature type="transmembrane region" description="Helical" evidence="24">
    <location>
        <begin position="494"/>
        <end position="516"/>
    </location>
</feature>
<dbReference type="Gene3D" id="1.10.150.50">
    <property type="entry name" value="Transcription Factor, Ets-1"/>
    <property type="match status" value="1"/>
</dbReference>
<dbReference type="GO" id="GO:0005005">
    <property type="term" value="F:transmembrane-ephrin receptor activity"/>
    <property type="evidence" value="ECO:0007669"/>
    <property type="project" value="TreeGrafter"/>
</dbReference>
<dbReference type="PROSITE" id="PS50011">
    <property type="entry name" value="PROTEIN_KINASE_DOM"/>
    <property type="match status" value="1"/>
</dbReference>
<dbReference type="Gene3D" id="2.60.40.1770">
    <property type="entry name" value="ephrin a2 ectodomain"/>
    <property type="match status" value="1"/>
</dbReference>
<evidence type="ECO:0000256" key="17">
    <source>
        <dbReference type="ARBA" id="ARBA00023170"/>
    </source>
</evidence>
<dbReference type="Pfam" id="PF00041">
    <property type="entry name" value="fn3"/>
    <property type="match status" value="2"/>
</dbReference>
<keyword evidence="13 21" id="KW-0067">ATP-binding</keyword>
<accession>A0A8C5NA16</accession>
<dbReference type="PROSITE" id="PS50105">
    <property type="entry name" value="SAM_DOMAIN"/>
    <property type="match status" value="1"/>
</dbReference>
<protein>
    <recommendedName>
        <fullName evidence="3">receptor protein-tyrosine kinase</fullName>
        <ecNumber evidence="3">2.7.10.1</ecNumber>
    </recommendedName>
</protein>
<feature type="domain" description="Protein kinase" evidence="25">
    <location>
        <begin position="568"/>
        <end position="829"/>
    </location>
</feature>
<dbReference type="InterPro" id="IPR001090">
    <property type="entry name" value="Ephrin_rcpt_lig-bd_dom"/>
</dbReference>
<feature type="domain" description="SAM" evidence="26">
    <location>
        <begin position="855"/>
        <end position="889"/>
    </location>
</feature>
<reference evidence="29" key="3">
    <citation type="submission" date="2025-09" db="UniProtKB">
        <authorList>
            <consortium name="Ensembl"/>
        </authorList>
    </citation>
    <scope>IDENTIFICATION</scope>
</reference>
<dbReference type="InterPro" id="IPR001245">
    <property type="entry name" value="Ser-Thr/Tyr_kinase_cat_dom"/>
</dbReference>
<dbReference type="GO" id="GO:0005769">
    <property type="term" value="C:early endosome"/>
    <property type="evidence" value="ECO:0007669"/>
    <property type="project" value="UniProtKB-SubCell"/>
</dbReference>
<feature type="domain" description="Fibronectin type-III" evidence="27">
    <location>
        <begin position="387"/>
        <end position="482"/>
    </location>
</feature>
<dbReference type="Pfam" id="PF00536">
    <property type="entry name" value="SAM_1"/>
    <property type="match status" value="1"/>
</dbReference>
<evidence type="ECO:0000256" key="9">
    <source>
        <dbReference type="ARBA" id="ARBA00022737"/>
    </source>
</evidence>
<dbReference type="InterPro" id="IPR020635">
    <property type="entry name" value="Tyr_kinase_cat_dom"/>
</dbReference>
<dbReference type="SMART" id="SM00060">
    <property type="entry name" value="FN3"/>
    <property type="match status" value="2"/>
</dbReference>
<comment type="catalytic activity">
    <reaction evidence="19">
        <text>L-tyrosyl-[protein] + ATP = O-phospho-L-tyrosyl-[protein] + ADP + H(+)</text>
        <dbReference type="Rhea" id="RHEA:10596"/>
        <dbReference type="Rhea" id="RHEA-COMP:10136"/>
        <dbReference type="Rhea" id="RHEA-COMP:20101"/>
        <dbReference type="ChEBI" id="CHEBI:15378"/>
        <dbReference type="ChEBI" id="CHEBI:30616"/>
        <dbReference type="ChEBI" id="CHEBI:46858"/>
        <dbReference type="ChEBI" id="CHEBI:61978"/>
        <dbReference type="ChEBI" id="CHEBI:456216"/>
        <dbReference type="EC" id="2.7.10.1"/>
    </reaction>
</comment>
<keyword evidence="12" id="KW-0418">Kinase</keyword>
<evidence type="ECO:0000259" key="27">
    <source>
        <dbReference type="PROSITE" id="PS50853"/>
    </source>
</evidence>
<evidence type="ECO:0000256" key="15">
    <source>
        <dbReference type="ARBA" id="ARBA00023136"/>
    </source>
</evidence>
<keyword evidence="11" id="KW-0967">Endosome</keyword>
<dbReference type="InterPro" id="IPR016257">
    <property type="entry name" value="Tyr_kinase_ephrin_rcpt"/>
</dbReference>
<dbReference type="FunFam" id="3.30.200.20:FF:000001">
    <property type="entry name" value="Ephrin type-A receptor 5"/>
    <property type="match status" value="1"/>
</dbReference>
<dbReference type="Gene3D" id="3.30.200.20">
    <property type="entry name" value="Phosphorylase Kinase, domain 1"/>
    <property type="match status" value="1"/>
</dbReference>
<evidence type="ECO:0000256" key="23">
    <source>
        <dbReference type="PROSITE-ProRule" id="PRU10141"/>
    </source>
</evidence>
<sequence length="889" mass="99207">MDEKNIPIRTYQVCNVLEPSQNNWLRTDWIPRSGAQRVYVEVKFTLRDCNSLPGVTGTCKETFNLYYHESNEDRESYIKESSFIKVDTVAADESFTQVDVGDRIMKLNTEVRDVKVTTKKGFYLAFQDVGACIALVSVRVFYKTCPLTIRNLATFPDTVTGADTSSLVEVRGSCVNRSEEREEPKMYCGADGEWLVPIGGCFCSPGYEERGGACKACTAGFYKARSVDPACAKCPPHSYSLRDGATVCDCHTGYFRADSDPASMSCTQPPSAPQQLISVVNETSVVLEWAPPRRLGGRSDAIYSVECLIFGPGDRSISNSQTCLPCGSDVLFSPSQLGLRTTRVVVSELKAHTRYTFTVHARNGVSRASGAGSAPSVSVSVTTNQAAPSPVSMIQVLDVTRHSLLLSWQQPDRPNGVILEYEVKFYEKDQKERSYRIMRTFSQTVDVTGLSPLTVYVFHVRARTAAGYGDFSSPFEFSTNSDPFPLIGEGVNSAFLLLSVSGVGVLLLISAAAFIISRRRSKYSKTKQDSEEEKHLNPGVKIYVDPFTYEDPDQAIHDFAKEIDVSSIHIEKVIGMGEFGEVCSGRLRLQGKREIYVAIKSLKAGYSDKQRRDFLSEASIMGQFDHPNIIRLEGVVTRCKPLMIITEYMENGSLDAFLRKHDGQFTVIQLVGMLRGIASGMKYLSDMNYVHRDLAARNILVNSNLVCKVSDFGLSRVLEDDPEAAYTARVGHIPIRWTAPEAITYRKFTTSSDVWSYGIVMWEVVSYGERPYWDMNNQDVMKAVEEGYRLPAPMDCPVVLHQLMLDCWERERAERPSFSQILNMLDKLIRNPGTLRLGSEVCVSVVPEACVPEWSVYEWLQSIGLEIYRETFAAAGYNNLESLLALTHQ</sequence>
<evidence type="ECO:0000259" key="25">
    <source>
        <dbReference type="PROSITE" id="PS50011"/>
    </source>
</evidence>
<evidence type="ECO:0000256" key="22">
    <source>
        <dbReference type="PIRSR" id="PIRSR000666-3"/>
    </source>
</evidence>
<comment type="subcellular location">
    <subcellularLocation>
        <location evidence="1">Cell membrane</location>
        <topology evidence="1">Single-pass type I membrane protein</topology>
    </subcellularLocation>
    <subcellularLocation>
        <location evidence="2">Early endosome</location>
    </subcellularLocation>
</comment>
<feature type="binding site" evidence="21 23">
    <location>
        <position position="600"/>
    </location>
    <ligand>
        <name>ATP</name>
        <dbReference type="ChEBI" id="CHEBI:30616"/>
    </ligand>
</feature>
<dbReference type="Gene3D" id="2.60.120.260">
    <property type="entry name" value="Galactose-binding domain-like"/>
    <property type="match status" value="1"/>
</dbReference>
<dbReference type="Gene3D" id="2.10.50.10">
    <property type="entry name" value="Tumor Necrosis Factor Receptor, subunit A, domain 2"/>
    <property type="match status" value="1"/>
</dbReference>
<evidence type="ECO:0000256" key="8">
    <source>
        <dbReference type="ARBA" id="ARBA00022729"/>
    </source>
</evidence>